<dbReference type="SUPFAM" id="SSF56219">
    <property type="entry name" value="DNase I-like"/>
    <property type="match status" value="1"/>
</dbReference>
<protein>
    <recommendedName>
        <fullName evidence="1">Reverse transcriptase domain-containing protein</fullName>
    </recommendedName>
</protein>
<keyword evidence="3" id="KW-1185">Reference proteome</keyword>
<dbReference type="Pfam" id="PF00078">
    <property type="entry name" value="RVT_1"/>
    <property type="match status" value="1"/>
</dbReference>
<dbReference type="PANTHER" id="PTHR33332">
    <property type="entry name" value="REVERSE TRANSCRIPTASE DOMAIN-CONTAINING PROTEIN"/>
    <property type="match status" value="1"/>
</dbReference>
<proteinExistence type="predicted"/>
<dbReference type="PROSITE" id="PS50878">
    <property type="entry name" value="RT_POL"/>
    <property type="match status" value="1"/>
</dbReference>
<sequence>MLEIYYQNVRGLRSKTNEVFTNILNSNYKVIALTETWLNSSIYSKELFDNRYVVYRRDRLCSQIGKQDGGGVLIAISRELSSSRIVNWESDIESLWVVIEINIQSAIRKIAICVVYLPPPVKIETLNKFLESVDNVINHVEDIIVLGDFNMGFINWKVNDNFLHTTPSNCTSTLGYSLIDFLCINRMHQYNCIKNCNDKVLDLVFSNLSNISVRKPLDLLSRLDPFHPNLLIVICNTHVPCLQSKCHPRYNYFKADYELIVNELKSIDWFSKFSACNNVNAMVAIFYNRLFNVIEKFVPLRKLHNARYPVWFSKNLIRLLAEKDKIRAKFNKYKNPRDKLEFKILRKRCHKLLSNCYAEYISRTQNNIRIKPRAFWSFIKDKRDNESSVPASMKLGNVMARSGHEIASLFAIHFSSVFTQDNNASLTGFSNPNIPQIGKIEFNESEILKFVKSLDIQKGAGPDNLPPLFVRRCGPAIAFPLTLIFNRSLSEGVFPDEWKKARIVPVHKKGDRMDVQNYRPISILSCFSKLFEKIVYPIMSNHLERFLTWSQHGFRKGFSVQTNLSVFVSDLSRAIDRGQEVDAIYTDFSSAFDKVNHTLLLDKLGRYGVGGSILEWFKSYLSRRPQSVAIKGFESNTYLASSGVPQGSHLGPLLFLVFINDITNEIKHCKISLFADDLKIYRTIKNNVDAGLVQKDLNAIFTWCQTNSMTLNVNKCFFIKYSRKKKPLVSNYLIGNKPLKEVSEIRDLGVIIDKKLTFRSHVDKVVAKAARVLGFIRRNSNGFSQGVKIVLYNALVRSLLEYASVIWSPTFNVHSQRVESIQRTFTRHLAFSASGISHRRPYCQRLAWFGMMSLRNRRTLLDMCFLHKILSQDVRDSNLVERISLSVPRRYPRNKIHNIFHIPISKTRMGNQAPVVRLCANYNRIVRDLPGIDIFGDSFTMFKKKLVHFLK</sequence>
<dbReference type="CDD" id="cd01650">
    <property type="entry name" value="RT_nLTR_like"/>
    <property type="match status" value="1"/>
</dbReference>
<comment type="caution">
    <text evidence="2">The sequence shown here is derived from an EMBL/GenBank/DDBJ whole genome shotgun (WGS) entry which is preliminary data.</text>
</comment>
<dbReference type="AlphaFoldDB" id="A0AAU9TET5"/>
<dbReference type="InterPro" id="IPR036691">
    <property type="entry name" value="Endo/exonu/phosph_ase_sf"/>
</dbReference>
<dbReference type="InterPro" id="IPR043502">
    <property type="entry name" value="DNA/RNA_pol_sf"/>
</dbReference>
<gene>
    <name evidence="2" type="ORF">EEDITHA_LOCUS808</name>
</gene>
<dbReference type="SUPFAM" id="SSF56672">
    <property type="entry name" value="DNA/RNA polymerases"/>
    <property type="match status" value="1"/>
</dbReference>
<dbReference type="GO" id="GO:0071897">
    <property type="term" value="P:DNA biosynthetic process"/>
    <property type="evidence" value="ECO:0007669"/>
    <property type="project" value="UniProtKB-ARBA"/>
</dbReference>
<reference evidence="2" key="1">
    <citation type="submission" date="2022-03" db="EMBL/GenBank/DDBJ databases">
        <authorList>
            <person name="Tunstrom K."/>
        </authorList>
    </citation>
    <scope>NUCLEOTIDE SEQUENCE</scope>
</reference>
<dbReference type="InterPro" id="IPR000477">
    <property type="entry name" value="RT_dom"/>
</dbReference>
<dbReference type="PRINTS" id="PR01345">
    <property type="entry name" value="CERVTRCPTASE"/>
</dbReference>
<dbReference type="InterPro" id="IPR005135">
    <property type="entry name" value="Endo/exonuclease/phosphatase"/>
</dbReference>
<evidence type="ECO:0000259" key="1">
    <source>
        <dbReference type="PROSITE" id="PS50878"/>
    </source>
</evidence>
<evidence type="ECO:0000313" key="2">
    <source>
        <dbReference type="EMBL" id="CAH2084216.1"/>
    </source>
</evidence>
<evidence type="ECO:0000313" key="3">
    <source>
        <dbReference type="Proteomes" id="UP001153954"/>
    </source>
</evidence>
<dbReference type="Gene3D" id="3.60.10.10">
    <property type="entry name" value="Endonuclease/exonuclease/phosphatase"/>
    <property type="match status" value="1"/>
</dbReference>
<dbReference type="Proteomes" id="UP001153954">
    <property type="component" value="Unassembled WGS sequence"/>
</dbReference>
<dbReference type="GO" id="GO:0003824">
    <property type="term" value="F:catalytic activity"/>
    <property type="evidence" value="ECO:0007669"/>
    <property type="project" value="InterPro"/>
</dbReference>
<dbReference type="EMBL" id="CAKOGL010000002">
    <property type="protein sequence ID" value="CAH2084216.1"/>
    <property type="molecule type" value="Genomic_DNA"/>
</dbReference>
<feature type="domain" description="Reverse transcriptase" evidence="1">
    <location>
        <begin position="487"/>
        <end position="752"/>
    </location>
</feature>
<dbReference type="Pfam" id="PF14529">
    <property type="entry name" value="Exo_endo_phos_2"/>
    <property type="match status" value="1"/>
</dbReference>
<name>A0AAU9TET5_EUPED</name>
<accession>A0AAU9TET5</accession>
<organism evidence="2 3">
    <name type="scientific">Euphydryas editha</name>
    <name type="common">Edith's checkerspot</name>
    <dbReference type="NCBI Taxonomy" id="104508"/>
    <lineage>
        <taxon>Eukaryota</taxon>
        <taxon>Metazoa</taxon>
        <taxon>Ecdysozoa</taxon>
        <taxon>Arthropoda</taxon>
        <taxon>Hexapoda</taxon>
        <taxon>Insecta</taxon>
        <taxon>Pterygota</taxon>
        <taxon>Neoptera</taxon>
        <taxon>Endopterygota</taxon>
        <taxon>Lepidoptera</taxon>
        <taxon>Glossata</taxon>
        <taxon>Ditrysia</taxon>
        <taxon>Papilionoidea</taxon>
        <taxon>Nymphalidae</taxon>
        <taxon>Nymphalinae</taxon>
        <taxon>Euphydryas</taxon>
    </lineage>
</organism>